<dbReference type="PANTHER" id="PTHR43309:SF4">
    <property type="entry name" value="CARBOXYLTRANSFERASE DOMAIN-CONTAINING PROTEIN"/>
    <property type="match status" value="1"/>
</dbReference>
<protein>
    <submittedName>
        <fullName evidence="5">Biotin-dependent carboxylase uncharacterized domain-containing protein</fullName>
    </submittedName>
</protein>
<dbReference type="PANTHER" id="PTHR43309">
    <property type="entry name" value="5-OXOPROLINASE SUBUNIT C"/>
    <property type="match status" value="1"/>
</dbReference>
<dbReference type="AlphaFoldDB" id="A0A1H6T9R7"/>
<keyword evidence="2" id="KW-0378">Hydrolase</keyword>
<name>A0A1H6T9R7_9GAMM</name>
<dbReference type="EMBL" id="FNYH01000008">
    <property type="protein sequence ID" value="SEI72582.1"/>
    <property type="molecule type" value="Genomic_DNA"/>
</dbReference>
<dbReference type="Pfam" id="PF02626">
    <property type="entry name" value="CT_A_B"/>
    <property type="match status" value="1"/>
</dbReference>
<evidence type="ECO:0000313" key="6">
    <source>
        <dbReference type="Proteomes" id="UP000242999"/>
    </source>
</evidence>
<feature type="domain" description="Carboxyltransferase" evidence="4">
    <location>
        <begin position="34"/>
        <end position="315"/>
    </location>
</feature>
<evidence type="ECO:0000259" key="4">
    <source>
        <dbReference type="SMART" id="SM00797"/>
    </source>
</evidence>
<evidence type="ECO:0000313" key="5">
    <source>
        <dbReference type="EMBL" id="SEI72582.1"/>
    </source>
</evidence>
<organism evidence="5 6">
    <name type="scientific">Allopseudospirillum japonicum</name>
    <dbReference type="NCBI Taxonomy" id="64971"/>
    <lineage>
        <taxon>Bacteria</taxon>
        <taxon>Pseudomonadati</taxon>
        <taxon>Pseudomonadota</taxon>
        <taxon>Gammaproteobacteria</taxon>
        <taxon>Oceanospirillales</taxon>
        <taxon>Oceanospirillaceae</taxon>
        <taxon>Allopseudospirillum</taxon>
    </lineage>
</organism>
<dbReference type="STRING" id="64971.SAMN05421831_108127"/>
<sequence length="325" mass="35502">MLFLPDAPAQPLARVITPGPATSVQDLGRQGLAHLGLAQGGALDMNAHAWANHLLGNPVQAASLEITCGGLRLEILQTAYLACVGAPLQMIRNQKIIPMQMNFQVQAGDQLSFTYQGQGMRSYLAVAGGWQVPVCFGSRSTVLREACGGFQGRFLQAQDLLKGLPQITSSSYSSRGVGRTYQGWPLPKPLVLRILPSYQVQDFSPYAQHLLSQHTYQVSPQSNRMGYRLTGEVIPTPATNYASEGITLGAIQIPSDGQPIILLRERQNVGGYAKIGTVLPRDLDKLAQCPAYYPIRFTWITEKEMPSIYAQHQAWLDFFGLTDGT</sequence>
<keyword evidence="1" id="KW-0547">Nucleotide-binding</keyword>
<dbReference type="InterPro" id="IPR029000">
    <property type="entry name" value="Cyclophilin-like_dom_sf"/>
</dbReference>
<dbReference type="SUPFAM" id="SSF50891">
    <property type="entry name" value="Cyclophilin-like"/>
    <property type="match status" value="1"/>
</dbReference>
<accession>A0A1H6T9R7</accession>
<gene>
    <name evidence="5" type="ORF">SAMN05421831_108127</name>
</gene>
<dbReference type="RefSeq" id="WP_177166855.1">
    <property type="nucleotide sequence ID" value="NZ_FNYH01000008.1"/>
</dbReference>
<dbReference type="SMART" id="SM00797">
    <property type="entry name" value="AHS2"/>
    <property type="match status" value="1"/>
</dbReference>
<evidence type="ECO:0000256" key="1">
    <source>
        <dbReference type="ARBA" id="ARBA00022741"/>
    </source>
</evidence>
<evidence type="ECO:0000256" key="3">
    <source>
        <dbReference type="ARBA" id="ARBA00022840"/>
    </source>
</evidence>
<proteinExistence type="predicted"/>
<dbReference type="GO" id="GO:0005524">
    <property type="term" value="F:ATP binding"/>
    <property type="evidence" value="ECO:0007669"/>
    <property type="project" value="UniProtKB-KW"/>
</dbReference>
<dbReference type="InterPro" id="IPR003778">
    <property type="entry name" value="CT_A_B"/>
</dbReference>
<reference evidence="6" key="1">
    <citation type="submission" date="2016-10" db="EMBL/GenBank/DDBJ databases">
        <authorList>
            <person name="Varghese N."/>
            <person name="Submissions S."/>
        </authorList>
    </citation>
    <scope>NUCLEOTIDE SEQUENCE [LARGE SCALE GENOMIC DNA]</scope>
    <source>
        <strain evidence="6">DSM 7165</strain>
    </source>
</reference>
<evidence type="ECO:0000256" key="2">
    <source>
        <dbReference type="ARBA" id="ARBA00022801"/>
    </source>
</evidence>
<dbReference type="InterPro" id="IPR052708">
    <property type="entry name" value="PxpC"/>
</dbReference>
<keyword evidence="6" id="KW-1185">Reference proteome</keyword>
<dbReference type="Gene3D" id="2.40.100.10">
    <property type="entry name" value="Cyclophilin-like"/>
    <property type="match status" value="1"/>
</dbReference>
<dbReference type="GO" id="GO:0016787">
    <property type="term" value="F:hydrolase activity"/>
    <property type="evidence" value="ECO:0007669"/>
    <property type="project" value="UniProtKB-KW"/>
</dbReference>
<dbReference type="Proteomes" id="UP000242999">
    <property type="component" value="Unassembled WGS sequence"/>
</dbReference>
<keyword evidence="3" id="KW-0067">ATP-binding</keyword>
<dbReference type="NCBIfam" id="TIGR00724">
    <property type="entry name" value="urea_amlyse_rel"/>
    <property type="match status" value="1"/>
</dbReference>